<dbReference type="RefSeq" id="WP_275416794.1">
    <property type="nucleotide sequence ID" value="NZ_CP106878.1"/>
</dbReference>
<dbReference type="SUPFAM" id="SSF52283">
    <property type="entry name" value="Formate/glycerate dehydrogenase catalytic domain-like"/>
    <property type="match status" value="1"/>
</dbReference>
<accession>A0A9E8LSX0</accession>
<evidence type="ECO:0000256" key="1">
    <source>
        <dbReference type="ARBA" id="ARBA00005854"/>
    </source>
</evidence>
<dbReference type="EMBL" id="CP106878">
    <property type="protein sequence ID" value="WAA09010.1"/>
    <property type="molecule type" value="Genomic_DNA"/>
</dbReference>
<evidence type="ECO:0000259" key="6">
    <source>
        <dbReference type="Pfam" id="PF02826"/>
    </source>
</evidence>
<evidence type="ECO:0000259" key="5">
    <source>
        <dbReference type="Pfam" id="PF00389"/>
    </source>
</evidence>
<dbReference type="FunFam" id="3.40.50.720:FF:000203">
    <property type="entry name" value="D-3-phosphoglycerate dehydrogenase (SerA)"/>
    <property type="match status" value="1"/>
</dbReference>
<dbReference type="KEGG" id="faf:OE104_10435"/>
<dbReference type="Gene3D" id="3.40.50.720">
    <property type="entry name" value="NAD(P)-binding Rossmann-like Domain"/>
    <property type="match status" value="2"/>
</dbReference>
<dbReference type="InterPro" id="IPR029753">
    <property type="entry name" value="D-isomer_DH_CS"/>
</dbReference>
<reference evidence="7" key="1">
    <citation type="submission" date="2022-09" db="EMBL/GenBank/DDBJ databases">
        <title>Complete Genomes of Fervidibacillus albus and Fervidibacillus halotolerans isolated from tidal flat sediments.</title>
        <authorList>
            <person name="Kwon K.K."/>
            <person name="Yang S.-H."/>
            <person name="Park M.J."/>
            <person name="Oh H.-M."/>
        </authorList>
    </citation>
    <scope>NUCLEOTIDE SEQUENCE</scope>
    <source>
        <strain evidence="7">MEBiC13591</strain>
    </source>
</reference>
<dbReference type="Pfam" id="PF00389">
    <property type="entry name" value="2-Hacid_dh"/>
    <property type="match status" value="1"/>
</dbReference>
<dbReference type="Proteomes" id="UP001164718">
    <property type="component" value="Chromosome"/>
</dbReference>
<evidence type="ECO:0000313" key="7">
    <source>
        <dbReference type="EMBL" id="WAA09010.1"/>
    </source>
</evidence>
<evidence type="ECO:0000256" key="4">
    <source>
        <dbReference type="RuleBase" id="RU003719"/>
    </source>
</evidence>
<keyword evidence="2 4" id="KW-0560">Oxidoreductase</keyword>
<organism evidence="7 8">
    <name type="scientific">Fervidibacillus albus</name>
    <dbReference type="NCBI Taxonomy" id="2980026"/>
    <lineage>
        <taxon>Bacteria</taxon>
        <taxon>Bacillati</taxon>
        <taxon>Bacillota</taxon>
        <taxon>Bacilli</taxon>
        <taxon>Bacillales</taxon>
        <taxon>Bacillaceae</taxon>
        <taxon>Fervidibacillus</taxon>
    </lineage>
</organism>
<proteinExistence type="inferred from homology"/>
<dbReference type="PANTHER" id="PTHR42789">
    <property type="entry name" value="D-ISOMER SPECIFIC 2-HYDROXYACID DEHYDROGENASE FAMILY PROTEIN (AFU_ORTHOLOGUE AFUA_6G10090)"/>
    <property type="match status" value="1"/>
</dbReference>
<keyword evidence="3" id="KW-0520">NAD</keyword>
<dbReference type="CDD" id="cd12173">
    <property type="entry name" value="PGDH_4"/>
    <property type="match status" value="1"/>
</dbReference>
<evidence type="ECO:0000256" key="3">
    <source>
        <dbReference type="ARBA" id="ARBA00023027"/>
    </source>
</evidence>
<protein>
    <submittedName>
        <fullName evidence="7">Hydroxyacid dehydrogenase</fullName>
    </submittedName>
</protein>
<evidence type="ECO:0000256" key="2">
    <source>
        <dbReference type="ARBA" id="ARBA00023002"/>
    </source>
</evidence>
<dbReference type="SUPFAM" id="SSF51735">
    <property type="entry name" value="NAD(P)-binding Rossmann-fold domains"/>
    <property type="match status" value="1"/>
</dbReference>
<dbReference type="InterPro" id="IPR050857">
    <property type="entry name" value="D-2-hydroxyacid_DH"/>
</dbReference>
<dbReference type="GO" id="GO:0016616">
    <property type="term" value="F:oxidoreductase activity, acting on the CH-OH group of donors, NAD or NADP as acceptor"/>
    <property type="evidence" value="ECO:0007669"/>
    <property type="project" value="InterPro"/>
</dbReference>
<feature type="domain" description="D-isomer specific 2-hydroxyacid dehydrogenase catalytic" evidence="5">
    <location>
        <begin position="3"/>
        <end position="311"/>
    </location>
</feature>
<dbReference type="InterPro" id="IPR036291">
    <property type="entry name" value="NAD(P)-bd_dom_sf"/>
</dbReference>
<dbReference type="PANTHER" id="PTHR42789:SF1">
    <property type="entry name" value="D-ISOMER SPECIFIC 2-HYDROXYACID DEHYDROGENASE FAMILY PROTEIN (AFU_ORTHOLOGUE AFUA_6G10090)"/>
    <property type="match status" value="1"/>
</dbReference>
<dbReference type="InterPro" id="IPR006140">
    <property type="entry name" value="D-isomer_DH_NAD-bd"/>
</dbReference>
<dbReference type="InterPro" id="IPR006139">
    <property type="entry name" value="D-isomer_2_OHA_DH_cat_dom"/>
</dbReference>
<keyword evidence="8" id="KW-1185">Reference proteome</keyword>
<comment type="similarity">
    <text evidence="1 4">Belongs to the D-isomer specific 2-hydroxyacid dehydrogenase family.</text>
</comment>
<dbReference type="AlphaFoldDB" id="A0A9E8LSX0"/>
<gene>
    <name evidence="7" type="ORF">OE104_10435</name>
</gene>
<feature type="domain" description="D-isomer specific 2-hydroxyacid dehydrogenase NAD-binding" evidence="6">
    <location>
        <begin position="108"/>
        <end position="285"/>
    </location>
</feature>
<dbReference type="PROSITE" id="PS00671">
    <property type="entry name" value="D_2_HYDROXYACID_DH_3"/>
    <property type="match status" value="1"/>
</dbReference>
<dbReference type="Pfam" id="PF02826">
    <property type="entry name" value="2-Hacid_dh_C"/>
    <property type="match status" value="1"/>
</dbReference>
<evidence type="ECO:0000313" key="8">
    <source>
        <dbReference type="Proteomes" id="UP001164718"/>
    </source>
</evidence>
<sequence>MKILITEMIREEGINELKNNHFEVHYDETLWENREKLLNQLPHFDALIVRNQTKVDKELLEVSSNLKVIGRLGVGLDNIDLQAAKNKGIRVVYAKNANATSVAEYVMTAILLSSRPLHLAHEDVKVGNWNRSLFTGKEISSKILGLVGLGEISLRVAKRAQAFGMTVVGYDPFISDYDYIFAETNVKKYSSLDNLLEVVDFMSLHVPLTPSTKHLISHNELKKMKKTSYLINTSRGGIIDEYSLSVAIKNGEIAGAYLDVLESEPIEPTNNLLTLNNVYITPHIAGLTKESQKRTSLLIAKEVGKILHGQMSLCEV</sequence>
<dbReference type="GO" id="GO:0051287">
    <property type="term" value="F:NAD binding"/>
    <property type="evidence" value="ECO:0007669"/>
    <property type="project" value="InterPro"/>
</dbReference>
<name>A0A9E8LSX0_9BACI</name>